<feature type="transmembrane region" description="Helical" evidence="1">
    <location>
        <begin position="106"/>
        <end position="125"/>
    </location>
</feature>
<accession>A0A8I3A6N1</accession>
<keyword evidence="3" id="KW-1185">Reference proteome</keyword>
<keyword evidence="1" id="KW-1133">Transmembrane helix</keyword>
<evidence type="ECO:0000313" key="3">
    <source>
        <dbReference type="Proteomes" id="UP000683000"/>
    </source>
</evidence>
<reference evidence="2" key="1">
    <citation type="submission" date="2021-03" db="EMBL/GenBank/DDBJ databases">
        <title>Evolutionary innovations through gain and loss of genes in the ectomycorrhizal Boletales.</title>
        <authorList>
            <person name="Wu G."/>
            <person name="Miyauchi S."/>
            <person name="Morin E."/>
            <person name="Yang Z.-L."/>
            <person name="Xu J."/>
            <person name="Martin F.M."/>
        </authorList>
    </citation>
    <scope>NUCLEOTIDE SEQUENCE</scope>
    <source>
        <strain evidence="2">BR01</strain>
    </source>
</reference>
<evidence type="ECO:0000313" key="2">
    <source>
        <dbReference type="EMBL" id="KAG6372198.1"/>
    </source>
</evidence>
<proteinExistence type="predicted"/>
<dbReference type="Proteomes" id="UP000683000">
    <property type="component" value="Unassembled WGS sequence"/>
</dbReference>
<sequence length="126" mass="13156">MSSASPLPVGQPIEVYCEGGNANVTSFCCAQLASQLMSMKRSFPPPPDTPVTTCQWTTANSTTAASELQVWVTCASEQVPSGSFCVSPVMETPKSGADSTMAKGPLRYISVLVLVGVIVQMVLAVP</sequence>
<name>A0A8I3A6N1_9AGAM</name>
<keyword evidence="1" id="KW-0472">Membrane</keyword>
<gene>
    <name evidence="2" type="ORF">JVT61DRAFT_7991</name>
</gene>
<dbReference type="AlphaFoldDB" id="A0A8I3A6N1"/>
<evidence type="ECO:0000256" key="1">
    <source>
        <dbReference type="SAM" id="Phobius"/>
    </source>
</evidence>
<protein>
    <submittedName>
        <fullName evidence="2">Uncharacterized protein</fullName>
    </submittedName>
</protein>
<organism evidence="2 3">
    <name type="scientific">Boletus reticuloceps</name>
    <dbReference type="NCBI Taxonomy" id="495285"/>
    <lineage>
        <taxon>Eukaryota</taxon>
        <taxon>Fungi</taxon>
        <taxon>Dikarya</taxon>
        <taxon>Basidiomycota</taxon>
        <taxon>Agaricomycotina</taxon>
        <taxon>Agaricomycetes</taxon>
        <taxon>Agaricomycetidae</taxon>
        <taxon>Boletales</taxon>
        <taxon>Boletineae</taxon>
        <taxon>Boletaceae</taxon>
        <taxon>Boletoideae</taxon>
        <taxon>Boletus</taxon>
    </lineage>
</organism>
<comment type="caution">
    <text evidence="2">The sequence shown here is derived from an EMBL/GenBank/DDBJ whole genome shotgun (WGS) entry which is preliminary data.</text>
</comment>
<dbReference type="EMBL" id="JAGFBS010000029">
    <property type="protein sequence ID" value="KAG6372198.1"/>
    <property type="molecule type" value="Genomic_DNA"/>
</dbReference>
<keyword evidence="1" id="KW-0812">Transmembrane</keyword>